<evidence type="ECO:0000259" key="5">
    <source>
        <dbReference type="Pfam" id="PF13243"/>
    </source>
</evidence>
<evidence type="ECO:0000313" key="8">
    <source>
        <dbReference type="Proteomes" id="UP000185557"/>
    </source>
</evidence>
<evidence type="ECO:0000313" key="7">
    <source>
        <dbReference type="EMBL" id="OKH49416.1"/>
    </source>
</evidence>
<evidence type="ECO:0000256" key="2">
    <source>
        <dbReference type="ARBA" id="ARBA00009755"/>
    </source>
</evidence>
<feature type="domain" description="Squalene cyclase C-terminal" evidence="5">
    <location>
        <begin position="319"/>
        <end position="649"/>
    </location>
</feature>
<keyword evidence="3" id="KW-0677">Repeat</keyword>
<comment type="caution">
    <text evidence="7">The sequence shown here is derived from an EMBL/GenBank/DDBJ whole genome shotgun (WGS) entry which is preliminary data.</text>
</comment>
<dbReference type="SFLD" id="SFLDG01016">
    <property type="entry name" value="Prenyltransferase_Like_2"/>
    <property type="match status" value="1"/>
</dbReference>
<name>A0A1U7J7Y1_9CYAN</name>
<dbReference type="STRING" id="549789.NIES30_06070"/>
<dbReference type="InterPro" id="IPR006400">
    <property type="entry name" value="Hopene-cyclase"/>
</dbReference>
<dbReference type="GO" id="GO:0005811">
    <property type="term" value="C:lipid droplet"/>
    <property type="evidence" value="ECO:0007669"/>
    <property type="project" value="InterPro"/>
</dbReference>
<proteinExistence type="inferred from homology"/>
<keyword evidence="8" id="KW-1185">Reference proteome</keyword>
<dbReference type="Pfam" id="PF13243">
    <property type="entry name" value="SQHop_cyclase_C"/>
    <property type="match status" value="1"/>
</dbReference>
<dbReference type="Proteomes" id="UP000185557">
    <property type="component" value="Unassembled WGS sequence"/>
</dbReference>
<evidence type="ECO:0000259" key="6">
    <source>
        <dbReference type="Pfam" id="PF13249"/>
    </source>
</evidence>
<dbReference type="GO" id="GO:0016866">
    <property type="term" value="F:intramolecular transferase activity"/>
    <property type="evidence" value="ECO:0007669"/>
    <property type="project" value="InterPro"/>
</dbReference>
<dbReference type="NCBIfam" id="TIGR01787">
    <property type="entry name" value="squalene_cyclas"/>
    <property type="match status" value="1"/>
</dbReference>
<evidence type="ECO:0000256" key="4">
    <source>
        <dbReference type="ARBA" id="ARBA00023235"/>
    </source>
</evidence>
<dbReference type="PROSITE" id="PS01074">
    <property type="entry name" value="TERPENE_SYNTHASES"/>
    <property type="match status" value="1"/>
</dbReference>
<dbReference type="Gene3D" id="1.50.10.20">
    <property type="match status" value="2"/>
</dbReference>
<comment type="pathway">
    <text evidence="1">Secondary metabolite biosynthesis; hopanoid biosynthesis.</text>
</comment>
<dbReference type="GO" id="GO:0016104">
    <property type="term" value="P:triterpenoid biosynthetic process"/>
    <property type="evidence" value="ECO:0007669"/>
    <property type="project" value="InterPro"/>
</dbReference>
<dbReference type="UniPathway" id="UPA00337"/>
<dbReference type="InterPro" id="IPR018333">
    <property type="entry name" value="Squalene_cyclase"/>
</dbReference>
<evidence type="ECO:0000256" key="1">
    <source>
        <dbReference type="ARBA" id="ARBA00004999"/>
    </source>
</evidence>
<dbReference type="EMBL" id="MRCG01000003">
    <property type="protein sequence ID" value="OKH49416.1"/>
    <property type="molecule type" value="Genomic_DNA"/>
</dbReference>
<organism evidence="7 8">
    <name type="scientific">Phormidium tenue NIES-30</name>
    <dbReference type="NCBI Taxonomy" id="549789"/>
    <lineage>
        <taxon>Bacteria</taxon>
        <taxon>Bacillati</taxon>
        <taxon>Cyanobacteriota</taxon>
        <taxon>Cyanophyceae</taxon>
        <taxon>Oscillatoriophycideae</taxon>
        <taxon>Oscillatoriales</taxon>
        <taxon>Oscillatoriaceae</taxon>
        <taxon>Phormidium</taxon>
    </lineage>
</organism>
<comment type="similarity">
    <text evidence="2">Belongs to the terpene cyclase/mutase family.</text>
</comment>
<dbReference type="InterPro" id="IPR032696">
    <property type="entry name" value="SQ_cyclase_C"/>
</dbReference>
<dbReference type="InterPro" id="IPR032697">
    <property type="entry name" value="SQ_cyclase_N"/>
</dbReference>
<gene>
    <name evidence="7" type="ORF">NIES30_06070</name>
</gene>
<dbReference type="NCBIfam" id="TIGR01507">
    <property type="entry name" value="hopene_cyclase"/>
    <property type="match status" value="1"/>
</dbReference>
<feature type="domain" description="Squalene cyclase N-terminal" evidence="6">
    <location>
        <begin position="24"/>
        <end position="310"/>
    </location>
</feature>
<dbReference type="PANTHER" id="PTHR11764:SF20">
    <property type="entry name" value="LANOSTEROL SYNTHASE"/>
    <property type="match status" value="1"/>
</dbReference>
<keyword evidence="4" id="KW-0413">Isomerase</keyword>
<sequence length="656" mass="73143">MQTQEPQQLTGLDSAIRDAIPGRIAAAQNYLLALQHPDGYWWAELESNVTITTEIILLHKIWGTDGDRPLAKAEHYLRSHQRDHGGWELFYGDGGDLSTSVEAYTALRVLGVPASDPALLKAKDFILKRGGISKTRIFTKLHLALIGCYDWRGLPSLPAWVMLLESPSPFTIYELSSWARGSTVPLLVVFDQKPVYKLEPAVSVDELYAEGIANVRWELPKAGDWSDIFVWLDGAFKFAESINFTPFRDEGLRKAEQWILERQEATGDWGGIIPAMLNSMLALRCLGYDKDDPVVRRGLRAIDNFAVETDDTYWVQACVSPVWDTALGMRSLTDSGLAPDHPSLVRAGEWLLEKQILDYGDWIVKNPQGKPGGWAFEFENRFYPDVDDTAVVAMALQDVTLPDEALKREAIARAVRWVATMQCKTGGWAAFDIDNDQDWINAVPYGDLKAMIDPSTADITARVLEMHGRLCREPNLASRYASDLTAQRLERGLAFLLNEQEADGSWFGRWGVNYLYGTSGALSALALLAPEQGQGAIARGVNWLISCQNPDGGWGETCRSYDDPALKGQGPSTPSQTAWALLGLIDADSSSAAAESAIHKGIRYLIQTQTPEGTWDEQEFTGTGFPRHFYIRYHLYRHHFPLMALGRYHLNYAPKS</sequence>
<dbReference type="SUPFAM" id="SSF48239">
    <property type="entry name" value="Terpenoid cyclases/Protein prenyltransferases"/>
    <property type="match status" value="2"/>
</dbReference>
<dbReference type="InterPro" id="IPR008930">
    <property type="entry name" value="Terpenoid_cyclase/PrenylTrfase"/>
</dbReference>
<reference evidence="7 8" key="1">
    <citation type="submission" date="2016-11" db="EMBL/GenBank/DDBJ databases">
        <title>Draft Genome Sequences of Nine Cyanobacterial Strains from Diverse Habitats.</title>
        <authorList>
            <person name="Zhu T."/>
            <person name="Hou S."/>
            <person name="Lu X."/>
            <person name="Hess W.R."/>
        </authorList>
    </citation>
    <scope>NUCLEOTIDE SEQUENCE [LARGE SCALE GENOMIC DNA]</scope>
    <source>
        <strain evidence="7 8">NIES-30</strain>
    </source>
</reference>
<evidence type="ECO:0000256" key="3">
    <source>
        <dbReference type="ARBA" id="ARBA00022737"/>
    </source>
</evidence>
<dbReference type="OrthoDB" id="9758578at2"/>
<protein>
    <submittedName>
        <fullName evidence="7">Squalene--hopene cyclase</fullName>
    </submittedName>
</protein>
<dbReference type="RefSeq" id="WP_073607523.1">
    <property type="nucleotide sequence ID" value="NZ_MRCG01000003.1"/>
</dbReference>
<dbReference type="InterPro" id="IPR002365">
    <property type="entry name" value="Terpene_synthase_CS"/>
</dbReference>
<dbReference type="Pfam" id="PF13249">
    <property type="entry name" value="SQHop_cyclase_N"/>
    <property type="match status" value="1"/>
</dbReference>
<dbReference type="AlphaFoldDB" id="A0A1U7J7Y1"/>
<dbReference type="CDD" id="cd02892">
    <property type="entry name" value="SQCY_1"/>
    <property type="match status" value="1"/>
</dbReference>
<accession>A0A1U7J7Y1</accession>
<dbReference type="PANTHER" id="PTHR11764">
    <property type="entry name" value="TERPENE CYCLASE/MUTASE FAMILY MEMBER"/>
    <property type="match status" value="1"/>
</dbReference>